<dbReference type="Gramene" id="PNW71156">
    <property type="protein sequence ID" value="PNW71156"/>
    <property type="gene ID" value="CHLRE_16g695350v5"/>
</dbReference>
<reference evidence="2 3" key="1">
    <citation type="journal article" date="2007" name="Science">
        <title>The Chlamydomonas genome reveals the evolution of key animal and plant functions.</title>
        <authorList>
            <person name="Merchant S.S."/>
            <person name="Prochnik S.E."/>
            <person name="Vallon O."/>
            <person name="Harris E.H."/>
            <person name="Karpowicz S.J."/>
            <person name="Witman G.B."/>
            <person name="Terry A."/>
            <person name="Salamov A."/>
            <person name="Fritz-Laylin L.K."/>
            <person name="Marechal-Drouard L."/>
            <person name="Marshall W.F."/>
            <person name="Qu L.H."/>
            <person name="Nelson D.R."/>
            <person name="Sanderfoot A.A."/>
            <person name="Spalding M.H."/>
            <person name="Kapitonov V.V."/>
            <person name="Ren Q."/>
            <person name="Ferris P."/>
            <person name="Lindquist E."/>
            <person name="Shapiro H."/>
            <person name="Lucas S.M."/>
            <person name="Grimwood J."/>
            <person name="Schmutz J."/>
            <person name="Cardol P."/>
            <person name="Cerutti H."/>
            <person name="Chanfreau G."/>
            <person name="Chen C.L."/>
            <person name="Cognat V."/>
            <person name="Croft M.T."/>
            <person name="Dent R."/>
            <person name="Dutcher S."/>
            <person name="Fernandez E."/>
            <person name="Fukuzawa H."/>
            <person name="Gonzalez-Ballester D."/>
            <person name="Gonzalez-Halphen D."/>
            <person name="Hallmann A."/>
            <person name="Hanikenne M."/>
            <person name="Hippler M."/>
            <person name="Inwood W."/>
            <person name="Jabbari K."/>
            <person name="Kalanon M."/>
            <person name="Kuras R."/>
            <person name="Lefebvre P.A."/>
            <person name="Lemaire S.D."/>
            <person name="Lobanov A.V."/>
            <person name="Lohr M."/>
            <person name="Manuell A."/>
            <person name="Meier I."/>
            <person name="Mets L."/>
            <person name="Mittag M."/>
            <person name="Mittelmeier T."/>
            <person name="Moroney J.V."/>
            <person name="Moseley J."/>
            <person name="Napoli C."/>
            <person name="Nedelcu A.M."/>
            <person name="Niyogi K."/>
            <person name="Novoselov S.V."/>
            <person name="Paulsen I.T."/>
            <person name="Pazour G."/>
            <person name="Purton S."/>
            <person name="Ral J.P."/>
            <person name="Riano-Pachon D.M."/>
            <person name="Riekhof W."/>
            <person name="Rymarquis L."/>
            <person name="Schroda M."/>
            <person name="Stern D."/>
            <person name="Umen J."/>
            <person name="Willows R."/>
            <person name="Wilson N."/>
            <person name="Zimmer S.L."/>
            <person name="Allmer J."/>
            <person name="Balk J."/>
            <person name="Bisova K."/>
            <person name="Chen C.J."/>
            <person name="Elias M."/>
            <person name="Gendler K."/>
            <person name="Hauser C."/>
            <person name="Lamb M.R."/>
            <person name="Ledford H."/>
            <person name="Long J.C."/>
            <person name="Minagawa J."/>
            <person name="Page M.D."/>
            <person name="Pan J."/>
            <person name="Pootakham W."/>
            <person name="Roje S."/>
            <person name="Rose A."/>
            <person name="Stahlberg E."/>
            <person name="Terauchi A.M."/>
            <person name="Yang P."/>
            <person name="Ball S."/>
            <person name="Bowler C."/>
            <person name="Dieckmann C.L."/>
            <person name="Gladyshev V.N."/>
            <person name="Green P."/>
            <person name="Jorgensen R."/>
            <person name="Mayfield S."/>
            <person name="Mueller-Roeber B."/>
            <person name="Rajamani S."/>
            <person name="Sayre R.T."/>
            <person name="Brokstein P."/>
            <person name="Dubchak I."/>
            <person name="Goodstein D."/>
            <person name="Hornick L."/>
            <person name="Huang Y.W."/>
            <person name="Jhaveri J."/>
            <person name="Luo Y."/>
            <person name="Martinez D."/>
            <person name="Ngau W.C."/>
            <person name="Otillar B."/>
            <person name="Poliakov A."/>
            <person name="Porter A."/>
            <person name="Szajkowski L."/>
            <person name="Werner G."/>
            <person name="Zhou K."/>
            <person name="Grigoriev I.V."/>
            <person name="Rokhsar D.S."/>
            <person name="Grossman A.R."/>
        </authorList>
    </citation>
    <scope>NUCLEOTIDE SEQUENCE [LARGE SCALE GENOMIC DNA]</scope>
    <source>
        <strain evidence="3">CC-503</strain>
    </source>
</reference>
<feature type="compositionally biased region" description="Gly residues" evidence="1">
    <location>
        <begin position="408"/>
        <end position="418"/>
    </location>
</feature>
<dbReference type="RefSeq" id="XP_042915271.1">
    <property type="nucleotide sequence ID" value="XM_043071806.1"/>
</dbReference>
<evidence type="ECO:0000313" key="2">
    <source>
        <dbReference type="EMBL" id="PNW71156.1"/>
    </source>
</evidence>
<organism evidence="2 3">
    <name type="scientific">Chlamydomonas reinhardtii</name>
    <name type="common">Chlamydomonas smithii</name>
    <dbReference type="NCBI Taxonomy" id="3055"/>
    <lineage>
        <taxon>Eukaryota</taxon>
        <taxon>Viridiplantae</taxon>
        <taxon>Chlorophyta</taxon>
        <taxon>core chlorophytes</taxon>
        <taxon>Chlorophyceae</taxon>
        <taxon>CS clade</taxon>
        <taxon>Chlamydomonadales</taxon>
        <taxon>Chlamydomonadaceae</taxon>
        <taxon>Chlamydomonas</taxon>
    </lineage>
</organism>
<accession>A0A2K3CS85</accession>
<dbReference type="Proteomes" id="UP000006906">
    <property type="component" value="Chromosome 16"/>
</dbReference>
<sequence>MAVQQQTYPSVGETQLARLFRECFRSFKRAGLVDAEDVLDPEYEESEYDEGDREVPAGPLITLQLRMEPVLWEDEVMATLVHRLGLDPHRPPGFSMEQPANTEVALLRRRLARRLGVHPAWLHLACLIPRRTWLRLDDTEAAPHNPLLRVRQTLATYGLGARGSQEVYLALLKPPVPQGRGRGLATASLTAPSITGRKRPAEPHHQAAAAPHEAAEAAPRGARAVAAPSGAAAAPRKAAAGAGAGAPPVDRARTRGEQVGPPLPSKAAVEAAVVGILAGRGIGTAVLTSWHATALVAGRLGVEVSAALQRRVRRVLDPHRYGPVRRGQAQEEGGEEARRQLQQRLGRSAELTEHELHLLVTALREHGPDWARIAQHPCFRGRRTKEALFRIWAQVVSVLFGPRPRRSSGGGGGRGGEPALGPTGCGPQEVLGLLKADMRLWVRVLNTWSWLKGLPEREGGHEHWAGREGGQEGQQEGALGRPGPRGPAA</sequence>
<dbReference type="GO" id="GO:0006406">
    <property type="term" value="P:mRNA export from nucleus"/>
    <property type="evidence" value="ECO:0000318"/>
    <property type="project" value="GO_Central"/>
</dbReference>
<feature type="region of interest" description="Disordered" evidence="1">
    <location>
        <begin position="190"/>
        <end position="265"/>
    </location>
</feature>
<keyword evidence="3" id="KW-1185">Reference proteome</keyword>
<dbReference type="KEGG" id="cre:CHLRE_16g695350v5"/>
<feature type="compositionally biased region" description="Basic and acidic residues" evidence="1">
    <location>
        <begin position="459"/>
        <end position="470"/>
    </location>
</feature>
<feature type="region of interest" description="Disordered" evidence="1">
    <location>
        <begin position="322"/>
        <end position="343"/>
    </location>
</feature>
<evidence type="ECO:0008006" key="4">
    <source>
        <dbReference type="Google" id="ProtNLM"/>
    </source>
</evidence>
<evidence type="ECO:0000256" key="1">
    <source>
        <dbReference type="SAM" id="MobiDB-lite"/>
    </source>
</evidence>
<name>A0A2K3CS85_CHLRE</name>
<feature type="region of interest" description="Disordered" evidence="1">
    <location>
        <begin position="403"/>
        <end position="423"/>
    </location>
</feature>
<dbReference type="GO" id="GO:0000445">
    <property type="term" value="C:THO complex part of transcription export complex"/>
    <property type="evidence" value="ECO:0000318"/>
    <property type="project" value="GO_Central"/>
</dbReference>
<evidence type="ECO:0000313" key="3">
    <source>
        <dbReference type="Proteomes" id="UP000006906"/>
    </source>
</evidence>
<proteinExistence type="predicted"/>
<dbReference type="OrthoDB" id="10660890at2759"/>
<feature type="compositionally biased region" description="Low complexity" evidence="1">
    <location>
        <begin position="206"/>
        <end position="248"/>
    </location>
</feature>
<feature type="region of interest" description="Disordered" evidence="1">
    <location>
        <begin position="459"/>
        <end position="489"/>
    </location>
</feature>
<feature type="compositionally biased region" description="Low complexity" evidence="1">
    <location>
        <begin position="473"/>
        <end position="489"/>
    </location>
</feature>
<dbReference type="AlphaFoldDB" id="A0A2K3CS85"/>
<dbReference type="GeneID" id="66056854"/>
<dbReference type="ExpressionAtlas" id="A0A2K3CS85">
    <property type="expression patterns" value="baseline and differential"/>
</dbReference>
<dbReference type="InParanoid" id="A0A2K3CS85"/>
<dbReference type="STRING" id="3055.A0A2K3CS85"/>
<protein>
    <recommendedName>
        <fullName evidence="4">Myb-like domain-containing protein</fullName>
    </recommendedName>
</protein>
<dbReference type="EMBL" id="CM008977">
    <property type="protein sequence ID" value="PNW71156.1"/>
    <property type="molecule type" value="Genomic_DNA"/>
</dbReference>
<gene>
    <name evidence="2" type="ORF">CHLRE_16g695350v5</name>
</gene>